<dbReference type="InterPro" id="IPR057326">
    <property type="entry name" value="KR_dom"/>
</dbReference>
<evidence type="ECO:0000256" key="14">
    <source>
        <dbReference type="RuleBase" id="RU366074"/>
    </source>
</evidence>
<evidence type="ECO:0000256" key="9">
    <source>
        <dbReference type="ARBA" id="ARBA00023160"/>
    </source>
</evidence>
<dbReference type="InterPro" id="IPR036291">
    <property type="entry name" value="NAD(P)-bd_dom_sf"/>
</dbReference>
<keyword evidence="5 14" id="KW-0276">Fatty acid metabolism</keyword>
<evidence type="ECO:0000256" key="2">
    <source>
        <dbReference type="ARBA" id="ARBA00005194"/>
    </source>
</evidence>
<evidence type="ECO:0000256" key="13">
    <source>
        <dbReference type="PIRSR" id="PIRSR611284-2"/>
    </source>
</evidence>
<dbReference type="EMBL" id="CAOS01000011">
    <property type="protein sequence ID" value="CCO08498.1"/>
    <property type="molecule type" value="Genomic_DNA"/>
</dbReference>
<comment type="catalytic activity">
    <reaction evidence="11 14">
        <text>a (3R)-hydroxyacyl-[ACP] + NADP(+) = a 3-oxoacyl-[ACP] + NADPH + H(+)</text>
        <dbReference type="Rhea" id="RHEA:17397"/>
        <dbReference type="Rhea" id="RHEA-COMP:9916"/>
        <dbReference type="Rhea" id="RHEA-COMP:9945"/>
        <dbReference type="ChEBI" id="CHEBI:15378"/>
        <dbReference type="ChEBI" id="CHEBI:57783"/>
        <dbReference type="ChEBI" id="CHEBI:58349"/>
        <dbReference type="ChEBI" id="CHEBI:78776"/>
        <dbReference type="ChEBI" id="CHEBI:78827"/>
        <dbReference type="EC" id="1.1.1.100"/>
    </reaction>
</comment>
<dbReference type="InterPro" id="IPR020904">
    <property type="entry name" value="Sc_DH/Rdtase_CS"/>
</dbReference>
<sequence>MQSSRRLAKMFLNGKVAIVTGASRGIGKAIALALAGAQADVVINYAGRADAAEATAEAVRQMGRRALVYRADVSDTGQVQQMVEAVLAEFGRVDILVNNAGITRDNLILRMKEEDWDTVLAVNLKSAFNTIKAVARPMVKARYGRIINVSSVVGLYGNPGQANYAAAKAGLIGLTKTMAKELGPRNITVNAVAPGFIMTDMTEHLTPEAKEKLTSAIALNRLGKPEDVAGLVAFLASDYCSYITGQVIGVDGGIVM</sequence>
<dbReference type="AlphaFoldDB" id="K8EA78"/>
<comment type="function">
    <text evidence="1 14">Catalyzes the NADPH-dependent reduction of beta-ketoacyl-ACP substrates to beta-hydroxyacyl-ACP products, the first reductive step in the elongation cycle of fatty acid biosynthesis.</text>
</comment>
<keyword evidence="6 13" id="KW-0521">NADP</keyword>
<comment type="similarity">
    <text evidence="3 14">Belongs to the short-chain dehydrogenases/reductases (SDR) family.</text>
</comment>
<dbReference type="eggNOG" id="COG1028">
    <property type="taxonomic scope" value="Bacteria"/>
</dbReference>
<protein>
    <recommendedName>
        <fullName evidence="14">3-oxoacyl-[acyl-carrier-protein] reductase</fullName>
        <ecNumber evidence="14">1.1.1.100</ecNumber>
    </recommendedName>
</protein>
<feature type="domain" description="Ketoreductase" evidence="15">
    <location>
        <begin position="15"/>
        <end position="195"/>
    </location>
</feature>
<dbReference type="PANTHER" id="PTHR42879">
    <property type="entry name" value="3-OXOACYL-(ACYL-CARRIER-PROTEIN) REDUCTASE"/>
    <property type="match status" value="1"/>
</dbReference>
<evidence type="ECO:0000313" key="17">
    <source>
        <dbReference type="Proteomes" id="UP000009315"/>
    </source>
</evidence>
<dbReference type="PANTHER" id="PTHR42879:SF2">
    <property type="entry name" value="3-OXOACYL-[ACYL-CARRIER-PROTEIN] REDUCTASE FABG"/>
    <property type="match status" value="1"/>
</dbReference>
<gene>
    <name evidence="16" type="primary">ygcW</name>
    <name evidence="16" type="ORF">DESHY_40048</name>
</gene>
<dbReference type="PRINTS" id="PR00080">
    <property type="entry name" value="SDRFAMILY"/>
</dbReference>
<dbReference type="InterPro" id="IPR011284">
    <property type="entry name" value="3oxo_ACP_reduc"/>
</dbReference>
<dbReference type="NCBIfam" id="NF009466">
    <property type="entry name" value="PRK12826.1-2"/>
    <property type="match status" value="1"/>
</dbReference>
<feature type="active site" description="Proton acceptor" evidence="12">
    <location>
        <position position="164"/>
    </location>
</feature>
<dbReference type="GO" id="GO:0004316">
    <property type="term" value="F:3-oxoacyl-[acyl-carrier-protein] reductase (NADPH) activity"/>
    <property type="evidence" value="ECO:0007669"/>
    <property type="project" value="UniProtKB-UniRule"/>
</dbReference>
<dbReference type="PRINTS" id="PR00081">
    <property type="entry name" value="GDHRDH"/>
</dbReference>
<evidence type="ECO:0000256" key="6">
    <source>
        <dbReference type="ARBA" id="ARBA00022857"/>
    </source>
</evidence>
<evidence type="ECO:0000256" key="3">
    <source>
        <dbReference type="ARBA" id="ARBA00006484"/>
    </source>
</evidence>
<dbReference type="Proteomes" id="UP000009315">
    <property type="component" value="Unassembled WGS sequence"/>
</dbReference>
<dbReference type="InterPro" id="IPR002347">
    <property type="entry name" value="SDR_fam"/>
</dbReference>
<feature type="binding site" evidence="13">
    <location>
        <position position="99"/>
    </location>
    <ligand>
        <name>NADP(+)</name>
        <dbReference type="ChEBI" id="CHEBI:58349"/>
    </ligand>
</feature>
<dbReference type="FunFam" id="3.40.50.720:FF:000037">
    <property type="entry name" value="3-oxoacyl-[acyl-carrier-protein] reductase FabG"/>
    <property type="match status" value="1"/>
</dbReference>
<evidence type="ECO:0000313" key="16">
    <source>
        <dbReference type="EMBL" id="CCO08498.1"/>
    </source>
</evidence>
<dbReference type="NCBIfam" id="TIGR01830">
    <property type="entry name" value="3oxo_ACP_reduc"/>
    <property type="match status" value="1"/>
</dbReference>
<dbReference type="InterPro" id="IPR050259">
    <property type="entry name" value="SDR"/>
</dbReference>
<evidence type="ECO:0000256" key="8">
    <source>
        <dbReference type="ARBA" id="ARBA00023098"/>
    </source>
</evidence>
<keyword evidence="4 14" id="KW-0444">Lipid biosynthesis</keyword>
<dbReference type="Pfam" id="PF13561">
    <property type="entry name" value="adh_short_C2"/>
    <property type="match status" value="1"/>
</dbReference>
<evidence type="ECO:0000259" key="15">
    <source>
        <dbReference type="SMART" id="SM00822"/>
    </source>
</evidence>
<proteinExistence type="inferred from homology"/>
<dbReference type="SUPFAM" id="SSF51735">
    <property type="entry name" value="NAD(P)-binding Rossmann-fold domains"/>
    <property type="match status" value="1"/>
</dbReference>
<evidence type="ECO:0000256" key="4">
    <source>
        <dbReference type="ARBA" id="ARBA00022516"/>
    </source>
</evidence>
<keyword evidence="9 14" id="KW-0275">Fatty acid biosynthesis</keyword>
<dbReference type="Gene3D" id="3.40.50.720">
    <property type="entry name" value="NAD(P)-binding Rossmann-like Domain"/>
    <property type="match status" value="1"/>
</dbReference>
<keyword evidence="10" id="KW-0753">Steroid metabolism</keyword>
<evidence type="ECO:0000256" key="1">
    <source>
        <dbReference type="ARBA" id="ARBA00002607"/>
    </source>
</evidence>
<dbReference type="UniPathway" id="UPA00094"/>
<keyword evidence="17" id="KW-1185">Reference proteome</keyword>
<feature type="binding site" evidence="13">
    <location>
        <begin position="164"/>
        <end position="168"/>
    </location>
    <ligand>
        <name>NADP(+)</name>
        <dbReference type="ChEBI" id="CHEBI:58349"/>
    </ligand>
</feature>
<comment type="subunit">
    <text evidence="14">Homotetramer.</text>
</comment>
<dbReference type="STRING" id="1121428.DESHY_40048"/>
<dbReference type="NCBIfam" id="NF005559">
    <property type="entry name" value="PRK07231.1"/>
    <property type="match status" value="1"/>
</dbReference>
<evidence type="ECO:0000256" key="10">
    <source>
        <dbReference type="ARBA" id="ARBA00023221"/>
    </source>
</evidence>
<dbReference type="SMART" id="SM00822">
    <property type="entry name" value="PKS_KR"/>
    <property type="match status" value="1"/>
</dbReference>
<feature type="binding site" evidence="13">
    <location>
        <begin position="21"/>
        <end position="24"/>
    </location>
    <ligand>
        <name>NADP(+)</name>
        <dbReference type="ChEBI" id="CHEBI:58349"/>
    </ligand>
</feature>
<evidence type="ECO:0000256" key="7">
    <source>
        <dbReference type="ARBA" id="ARBA00023002"/>
    </source>
</evidence>
<comment type="pathway">
    <text evidence="2 14">Lipid metabolism; fatty acid biosynthesis.</text>
</comment>
<evidence type="ECO:0000256" key="5">
    <source>
        <dbReference type="ARBA" id="ARBA00022832"/>
    </source>
</evidence>
<dbReference type="EC" id="1.1.1.100" evidence="14"/>
<evidence type="ECO:0000256" key="12">
    <source>
        <dbReference type="PIRSR" id="PIRSR611284-1"/>
    </source>
</evidence>
<accession>K8EA78</accession>
<keyword evidence="8 14" id="KW-0443">Lipid metabolism</keyword>
<dbReference type="GO" id="GO:0008202">
    <property type="term" value="P:steroid metabolic process"/>
    <property type="evidence" value="ECO:0007669"/>
    <property type="project" value="UniProtKB-KW"/>
</dbReference>
<feature type="binding site" evidence="13">
    <location>
        <position position="197"/>
    </location>
    <ligand>
        <name>NADP(+)</name>
        <dbReference type="ChEBI" id="CHEBI:58349"/>
    </ligand>
</feature>
<dbReference type="CDD" id="cd05333">
    <property type="entry name" value="BKR_SDR_c"/>
    <property type="match status" value="1"/>
</dbReference>
<reference evidence="16 17" key="1">
    <citation type="journal article" date="2013" name="Genome Announc.">
        <title>Genome Sequence of the Sulfate-Reducing Bacterium Desulfotomaculum hydrothermale Lam5(T).</title>
        <authorList>
            <person name="Amin O."/>
            <person name="Fardeau M.L."/>
            <person name="Valette O."/>
            <person name="Hirschler-Rea A."/>
            <person name="Barbe V."/>
            <person name="Medigue C."/>
            <person name="Vacherie B."/>
            <person name="Ollivier B."/>
            <person name="Bertin P.N."/>
            <person name="Dolla A."/>
        </authorList>
    </citation>
    <scope>NUCLEOTIDE SEQUENCE [LARGE SCALE GENOMIC DNA]</scope>
    <source>
        <strain evidence="17">Lam5 / DSM 18033</strain>
    </source>
</reference>
<organism evidence="16 17">
    <name type="scientific">Desulforamulus hydrothermalis Lam5 = DSM 18033</name>
    <dbReference type="NCBI Taxonomy" id="1121428"/>
    <lineage>
        <taxon>Bacteria</taxon>
        <taxon>Bacillati</taxon>
        <taxon>Bacillota</taxon>
        <taxon>Clostridia</taxon>
        <taxon>Eubacteriales</taxon>
        <taxon>Peptococcaceae</taxon>
        <taxon>Desulforamulus</taxon>
    </lineage>
</organism>
<name>K8EA78_9FIRM</name>
<dbReference type="GO" id="GO:0051287">
    <property type="term" value="F:NAD binding"/>
    <property type="evidence" value="ECO:0007669"/>
    <property type="project" value="UniProtKB-UniRule"/>
</dbReference>
<comment type="caution">
    <text evidence="16">The sequence shown here is derived from an EMBL/GenBank/DDBJ whole genome shotgun (WGS) entry which is preliminary data.</text>
</comment>
<dbReference type="PROSITE" id="PS00061">
    <property type="entry name" value="ADH_SHORT"/>
    <property type="match status" value="1"/>
</dbReference>
<keyword evidence="7 14" id="KW-0560">Oxidoreductase</keyword>
<evidence type="ECO:0000256" key="11">
    <source>
        <dbReference type="ARBA" id="ARBA00048508"/>
    </source>
</evidence>
<dbReference type="GO" id="GO:0006633">
    <property type="term" value="P:fatty acid biosynthetic process"/>
    <property type="evidence" value="ECO:0007669"/>
    <property type="project" value="UniProtKB-UniPathway"/>
</dbReference>